<evidence type="ECO:0000256" key="4">
    <source>
        <dbReference type="ARBA" id="ARBA00022741"/>
    </source>
</evidence>
<dbReference type="EC" id="2.7.11.1" evidence="1"/>
<dbReference type="PANTHER" id="PTHR24343">
    <property type="entry name" value="SERINE/THREONINE KINASE"/>
    <property type="match status" value="1"/>
</dbReference>
<comment type="catalytic activity">
    <reaction evidence="7">
        <text>L-threonyl-[protein] + ATP = O-phospho-L-threonyl-[protein] + ADP + H(+)</text>
        <dbReference type="Rhea" id="RHEA:46608"/>
        <dbReference type="Rhea" id="RHEA-COMP:11060"/>
        <dbReference type="Rhea" id="RHEA-COMP:11605"/>
        <dbReference type="ChEBI" id="CHEBI:15378"/>
        <dbReference type="ChEBI" id="CHEBI:30013"/>
        <dbReference type="ChEBI" id="CHEBI:30616"/>
        <dbReference type="ChEBI" id="CHEBI:61977"/>
        <dbReference type="ChEBI" id="CHEBI:456216"/>
        <dbReference type="EC" id="2.7.11.1"/>
    </reaction>
</comment>
<sequence length="309" mass="36228">MQICNQDLKLENLLLNGNQLDQLKICDFEYTELSMFRSSPHLTVGKLSYIPPEFLFFYDYRGVASKYVRYKKEVLHFLHTMEQKRSLSLSESNLSFMLEDHVQALSNAEADIHLRRCRWFSEQIDRAERIYDISDNDRHCRDEYNTQIPMFLATAELADVWSCGVALYLMLFGSYIFQDSNDVENAEKRIMLAQYNIPDNIPISQDCQELLARIFVANPDQRIKIQNIRQHPWFLKDLPEELSEIAQAVHYDTTHIHSLQTEEEIKQIVAEARNPPPSSPALEDQEQVVQEEEEDLDWFPETFGMPRLG</sequence>
<keyword evidence="4" id="KW-0547">Nucleotide-binding</keyword>
<evidence type="ECO:0000256" key="6">
    <source>
        <dbReference type="ARBA" id="ARBA00022840"/>
    </source>
</evidence>
<keyword evidence="5" id="KW-0418">Kinase</keyword>
<dbReference type="EMBL" id="JAMRDG010000001">
    <property type="protein sequence ID" value="KAJ3707463.1"/>
    <property type="molecule type" value="Genomic_DNA"/>
</dbReference>
<dbReference type="GO" id="GO:0005524">
    <property type="term" value="F:ATP binding"/>
    <property type="evidence" value="ECO:0007669"/>
    <property type="project" value="UniProtKB-KW"/>
</dbReference>
<evidence type="ECO:0000313" key="11">
    <source>
        <dbReference type="EMBL" id="KAJ3707463.1"/>
    </source>
</evidence>
<keyword evidence="12" id="KW-1185">Reference proteome</keyword>
<comment type="catalytic activity">
    <reaction evidence="8">
        <text>L-seryl-[protein] + ATP = O-phospho-L-seryl-[protein] + ADP + H(+)</text>
        <dbReference type="Rhea" id="RHEA:17989"/>
        <dbReference type="Rhea" id="RHEA-COMP:9863"/>
        <dbReference type="Rhea" id="RHEA-COMP:11604"/>
        <dbReference type="ChEBI" id="CHEBI:15378"/>
        <dbReference type="ChEBI" id="CHEBI:29999"/>
        <dbReference type="ChEBI" id="CHEBI:30616"/>
        <dbReference type="ChEBI" id="CHEBI:83421"/>
        <dbReference type="ChEBI" id="CHEBI:456216"/>
        <dbReference type="EC" id="2.7.11.1"/>
    </reaction>
</comment>
<evidence type="ECO:0000313" key="12">
    <source>
        <dbReference type="Proteomes" id="UP001210211"/>
    </source>
</evidence>
<evidence type="ECO:0000256" key="9">
    <source>
        <dbReference type="SAM" id="MobiDB-lite"/>
    </source>
</evidence>
<dbReference type="Proteomes" id="UP001210211">
    <property type="component" value="Unassembled WGS sequence"/>
</dbReference>
<reference evidence="11 12" key="1">
    <citation type="journal article" date="2022" name="Cell">
        <title>Repeat-based holocentromeres influence genome architecture and karyotype evolution.</title>
        <authorList>
            <person name="Hofstatter P.G."/>
            <person name="Thangavel G."/>
            <person name="Lux T."/>
            <person name="Neumann P."/>
            <person name="Vondrak T."/>
            <person name="Novak P."/>
            <person name="Zhang M."/>
            <person name="Costa L."/>
            <person name="Castellani M."/>
            <person name="Scott A."/>
            <person name="Toegelov H."/>
            <person name="Fuchs J."/>
            <person name="Mata-Sucre Y."/>
            <person name="Dias Y."/>
            <person name="Vanzela A.L.L."/>
            <person name="Huettel B."/>
            <person name="Almeida C.C.S."/>
            <person name="Simkova H."/>
            <person name="Souza G."/>
            <person name="Pedrosa-Harand A."/>
            <person name="Macas J."/>
            <person name="Mayer K.F.X."/>
            <person name="Houben A."/>
            <person name="Marques A."/>
        </authorList>
    </citation>
    <scope>NUCLEOTIDE SEQUENCE [LARGE SCALE GENOMIC DNA]</scope>
    <source>
        <strain evidence="11">RhyTen1mFocal</strain>
    </source>
</reference>
<organism evidence="11 12">
    <name type="scientific">Rhynchospora tenuis</name>
    <dbReference type="NCBI Taxonomy" id="198213"/>
    <lineage>
        <taxon>Eukaryota</taxon>
        <taxon>Viridiplantae</taxon>
        <taxon>Streptophyta</taxon>
        <taxon>Embryophyta</taxon>
        <taxon>Tracheophyta</taxon>
        <taxon>Spermatophyta</taxon>
        <taxon>Magnoliopsida</taxon>
        <taxon>Liliopsida</taxon>
        <taxon>Poales</taxon>
        <taxon>Cyperaceae</taxon>
        <taxon>Cyperoideae</taxon>
        <taxon>Rhynchosporeae</taxon>
        <taxon>Rhynchospora</taxon>
    </lineage>
</organism>
<dbReference type="PANTHER" id="PTHR24343:SF376">
    <property type="entry name" value="SERINE_THREONINE-PROTEIN KINASE SRK2A-RELATED"/>
    <property type="match status" value="1"/>
</dbReference>
<accession>A0AAD6A0Q0</accession>
<dbReference type="Gene3D" id="1.10.510.10">
    <property type="entry name" value="Transferase(Phosphotransferase) domain 1"/>
    <property type="match status" value="2"/>
</dbReference>
<feature type="region of interest" description="Disordered" evidence="9">
    <location>
        <begin position="273"/>
        <end position="309"/>
    </location>
</feature>
<dbReference type="InterPro" id="IPR011009">
    <property type="entry name" value="Kinase-like_dom_sf"/>
</dbReference>
<name>A0AAD6A0Q0_9POAL</name>
<keyword evidence="3" id="KW-0808">Transferase</keyword>
<evidence type="ECO:0000256" key="2">
    <source>
        <dbReference type="ARBA" id="ARBA00022527"/>
    </source>
</evidence>
<keyword evidence="2" id="KW-0723">Serine/threonine-protein kinase</keyword>
<evidence type="ECO:0000256" key="8">
    <source>
        <dbReference type="ARBA" id="ARBA00048679"/>
    </source>
</evidence>
<feature type="domain" description="Protein kinase" evidence="10">
    <location>
        <begin position="1"/>
        <end position="234"/>
    </location>
</feature>
<feature type="compositionally biased region" description="Acidic residues" evidence="9">
    <location>
        <begin position="283"/>
        <end position="298"/>
    </location>
</feature>
<keyword evidence="6" id="KW-0067">ATP-binding</keyword>
<gene>
    <name evidence="11" type="ORF">LUZ61_011168</name>
</gene>
<evidence type="ECO:0000256" key="7">
    <source>
        <dbReference type="ARBA" id="ARBA00047899"/>
    </source>
</evidence>
<dbReference type="Pfam" id="PF00069">
    <property type="entry name" value="Pkinase"/>
    <property type="match status" value="1"/>
</dbReference>
<protein>
    <recommendedName>
        <fullName evidence="1">non-specific serine/threonine protein kinase</fullName>
        <ecNumber evidence="1">2.7.11.1</ecNumber>
    </recommendedName>
</protein>
<dbReference type="AlphaFoldDB" id="A0AAD6A0Q0"/>
<dbReference type="SMART" id="SM00220">
    <property type="entry name" value="S_TKc"/>
    <property type="match status" value="1"/>
</dbReference>
<evidence type="ECO:0000256" key="1">
    <source>
        <dbReference type="ARBA" id="ARBA00012513"/>
    </source>
</evidence>
<comment type="caution">
    <text evidence="11">The sequence shown here is derived from an EMBL/GenBank/DDBJ whole genome shotgun (WGS) entry which is preliminary data.</text>
</comment>
<proteinExistence type="predicted"/>
<dbReference type="SUPFAM" id="SSF56112">
    <property type="entry name" value="Protein kinase-like (PK-like)"/>
    <property type="match status" value="2"/>
</dbReference>
<dbReference type="InterPro" id="IPR000719">
    <property type="entry name" value="Prot_kinase_dom"/>
</dbReference>
<dbReference type="GO" id="GO:0004674">
    <property type="term" value="F:protein serine/threonine kinase activity"/>
    <property type="evidence" value="ECO:0007669"/>
    <property type="project" value="UniProtKB-KW"/>
</dbReference>
<dbReference type="PROSITE" id="PS50011">
    <property type="entry name" value="PROTEIN_KINASE_DOM"/>
    <property type="match status" value="1"/>
</dbReference>
<evidence type="ECO:0000259" key="10">
    <source>
        <dbReference type="PROSITE" id="PS50011"/>
    </source>
</evidence>
<evidence type="ECO:0000256" key="3">
    <source>
        <dbReference type="ARBA" id="ARBA00022679"/>
    </source>
</evidence>
<evidence type="ECO:0000256" key="5">
    <source>
        <dbReference type="ARBA" id="ARBA00022777"/>
    </source>
</evidence>